<dbReference type="InterPro" id="IPR020846">
    <property type="entry name" value="MFS_dom"/>
</dbReference>
<name>E6PHP9_9ZZZZ</name>
<dbReference type="InterPro" id="IPR005828">
    <property type="entry name" value="MFS_sugar_transport-like"/>
</dbReference>
<feature type="transmembrane region" description="Helical" evidence="5">
    <location>
        <begin position="106"/>
        <end position="128"/>
    </location>
</feature>
<dbReference type="InterPro" id="IPR011701">
    <property type="entry name" value="MFS"/>
</dbReference>
<dbReference type="Pfam" id="PF00083">
    <property type="entry name" value="Sugar_tr"/>
    <property type="match status" value="1"/>
</dbReference>
<feature type="transmembrane region" description="Helical" evidence="5">
    <location>
        <begin position="169"/>
        <end position="188"/>
    </location>
</feature>
<keyword evidence="2 5" id="KW-0812">Transmembrane</keyword>
<dbReference type="PANTHER" id="PTHR23508:SF10">
    <property type="entry name" value="CARBOXYLIC ACID TRANSPORTER PROTEIN HOMOLOG"/>
    <property type="match status" value="1"/>
</dbReference>
<comment type="subcellular location">
    <subcellularLocation>
        <location evidence="1">Membrane</location>
        <topology evidence="1">Multi-pass membrane protein</topology>
    </subcellularLocation>
</comment>
<feature type="transmembrane region" description="Helical" evidence="5">
    <location>
        <begin position="140"/>
        <end position="163"/>
    </location>
</feature>
<feature type="transmembrane region" description="Helical" evidence="5">
    <location>
        <begin position="219"/>
        <end position="237"/>
    </location>
</feature>
<feature type="transmembrane region" description="Helical" evidence="5">
    <location>
        <begin position="53"/>
        <end position="75"/>
    </location>
</feature>
<keyword evidence="3 5" id="KW-1133">Transmembrane helix</keyword>
<dbReference type="GO" id="GO:0005886">
    <property type="term" value="C:plasma membrane"/>
    <property type="evidence" value="ECO:0007669"/>
    <property type="project" value="TreeGrafter"/>
</dbReference>
<dbReference type="AlphaFoldDB" id="E6PHP9"/>
<accession>E6PHP9</accession>
<feature type="transmembrane region" description="Helical" evidence="5">
    <location>
        <begin position="18"/>
        <end position="41"/>
    </location>
</feature>
<protein>
    <submittedName>
        <fullName evidence="7">Major facilitator superfamily MFS_1</fullName>
    </submittedName>
</protein>
<dbReference type="PROSITE" id="PS00217">
    <property type="entry name" value="SUGAR_TRANSPORT_2"/>
    <property type="match status" value="1"/>
</dbReference>
<evidence type="ECO:0000256" key="4">
    <source>
        <dbReference type="ARBA" id="ARBA00023136"/>
    </source>
</evidence>
<feature type="transmembrane region" description="Helical" evidence="5">
    <location>
        <begin position="287"/>
        <end position="306"/>
    </location>
</feature>
<dbReference type="GO" id="GO:0046943">
    <property type="term" value="F:carboxylic acid transmembrane transporter activity"/>
    <property type="evidence" value="ECO:0007669"/>
    <property type="project" value="TreeGrafter"/>
</dbReference>
<feature type="transmembrane region" description="Helical" evidence="5">
    <location>
        <begin position="382"/>
        <end position="407"/>
    </location>
</feature>
<feature type="transmembrane region" description="Helical" evidence="5">
    <location>
        <begin position="82"/>
        <end position="100"/>
    </location>
</feature>
<gene>
    <name evidence="7" type="ORF">CARN1_0467</name>
</gene>
<dbReference type="EMBL" id="CABL01000019">
    <property type="protein sequence ID" value="CBH75987.1"/>
    <property type="molecule type" value="Genomic_DNA"/>
</dbReference>
<organism evidence="7">
    <name type="scientific">mine drainage metagenome</name>
    <dbReference type="NCBI Taxonomy" id="410659"/>
    <lineage>
        <taxon>unclassified sequences</taxon>
        <taxon>metagenomes</taxon>
        <taxon>ecological metagenomes</taxon>
    </lineage>
</organism>
<feature type="domain" description="Major facilitator superfamily (MFS) profile" evidence="6">
    <location>
        <begin position="17"/>
        <end position="412"/>
    </location>
</feature>
<evidence type="ECO:0000256" key="5">
    <source>
        <dbReference type="SAM" id="Phobius"/>
    </source>
</evidence>
<sequence>MGTLAAIRSLDRRAKTSFIAAFLGWTLDAFDFFIVTFVVTKIATDFHRSIPEIVLAITLTLAARPFGAIFFGALGDAVGRRLPLMIDIALFSLIEFATAFSPNYAVFLILRILFGVAMGGEWGLGAALTMESLPTKTRGILSGLLQEGYMVGYLLAAVANFVVFTWTPWGWRALFIIGVLPAILLFFIRRHVEESPTWSAASKRPDIVNSRGIATVKSLPLMFYAVLFMTAFNFMSHGTQDLYATFLQKQHGFSPSVVSFLAIVAAIGAILGGIAFGALSQRVGRRVGIIVAALLGVAAIPLWAYAGSIPALATGAFAMQFAVQGAWGIIPAHLNEISPPLLRGSFPGTVYQMGNLLSAGAAQIEATIAATSFALPGGGADYARALAAIATVVLVAVAALAAFGFLVTPERRDEALD</sequence>
<dbReference type="Gene3D" id="1.20.1250.20">
    <property type="entry name" value="MFS general substrate transporter like domains"/>
    <property type="match status" value="2"/>
</dbReference>
<feature type="transmembrane region" description="Helical" evidence="5">
    <location>
        <begin position="257"/>
        <end position="280"/>
    </location>
</feature>
<dbReference type="PROSITE" id="PS50850">
    <property type="entry name" value="MFS"/>
    <property type="match status" value="1"/>
</dbReference>
<evidence type="ECO:0000256" key="3">
    <source>
        <dbReference type="ARBA" id="ARBA00022989"/>
    </source>
</evidence>
<proteinExistence type="predicted"/>
<dbReference type="SUPFAM" id="SSF103473">
    <property type="entry name" value="MFS general substrate transporter"/>
    <property type="match status" value="1"/>
</dbReference>
<reference evidence="7" key="1">
    <citation type="submission" date="2009-10" db="EMBL/GenBank/DDBJ databases">
        <title>Diversity of trophic interactions inside an arsenic-rich microbial ecosystem.</title>
        <authorList>
            <person name="Bertin P.N."/>
            <person name="Heinrich-Salmeron A."/>
            <person name="Pelletier E."/>
            <person name="Goulhen-Chollet F."/>
            <person name="Arsene-Ploetze F."/>
            <person name="Gallien S."/>
            <person name="Calteau A."/>
            <person name="Vallenet D."/>
            <person name="Casiot C."/>
            <person name="Chane-Woon-Ming B."/>
            <person name="Giloteaux L."/>
            <person name="Barakat M."/>
            <person name="Bonnefoy V."/>
            <person name="Bruneel O."/>
            <person name="Chandler M."/>
            <person name="Cleiss J."/>
            <person name="Duran R."/>
            <person name="Elbaz-Poulichet F."/>
            <person name="Fonknechten N."/>
            <person name="Lauga B."/>
            <person name="Mornico D."/>
            <person name="Ortet P."/>
            <person name="Schaeffer C."/>
            <person name="Siguier P."/>
            <person name="Alexander Thil Smith A."/>
            <person name="Van Dorsselaer A."/>
            <person name="Weissenbach J."/>
            <person name="Medigue C."/>
            <person name="Le Paslier D."/>
        </authorList>
    </citation>
    <scope>NUCLEOTIDE SEQUENCE</scope>
</reference>
<keyword evidence="4 5" id="KW-0472">Membrane</keyword>
<dbReference type="PANTHER" id="PTHR23508">
    <property type="entry name" value="CARBOXYLIC ACID TRANSPORTER PROTEIN HOMOLOG"/>
    <property type="match status" value="1"/>
</dbReference>
<evidence type="ECO:0000313" key="7">
    <source>
        <dbReference type="EMBL" id="CBH75987.1"/>
    </source>
</evidence>
<evidence type="ECO:0000256" key="2">
    <source>
        <dbReference type="ARBA" id="ARBA00022692"/>
    </source>
</evidence>
<evidence type="ECO:0000256" key="1">
    <source>
        <dbReference type="ARBA" id="ARBA00004141"/>
    </source>
</evidence>
<dbReference type="InterPro" id="IPR005829">
    <property type="entry name" value="Sugar_transporter_CS"/>
</dbReference>
<comment type="caution">
    <text evidence="7">The sequence shown here is derived from an EMBL/GenBank/DDBJ whole genome shotgun (WGS) entry which is preliminary data.</text>
</comment>
<dbReference type="InterPro" id="IPR036259">
    <property type="entry name" value="MFS_trans_sf"/>
</dbReference>
<dbReference type="CDD" id="cd17316">
    <property type="entry name" value="MFS_SV2_like"/>
    <property type="match status" value="1"/>
</dbReference>
<evidence type="ECO:0000259" key="6">
    <source>
        <dbReference type="PROSITE" id="PS50850"/>
    </source>
</evidence>
<dbReference type="Pfam" id="PF07690">
    <property type="entry name" value="MFS_1"/>
    <property type="match status" value="1"/>
</dbReference>